<dbReference type="Proteomes" id="UP001519460">
    <property type="component" value="Unassembled WGS sequence"/>
</dbReference>
<dbReference type="EMBL" id="JACVVK020000005">
    <property type="protein sequence ID" value="KAK7507009.1"/>
    <property type="molecule type" value="Genomic_DNA"/>
</dbReference>
<keyword evidence="1" id="KW-0812">Transmembrane</keyword>
<evidence type="ECO:0000313" key="2">
    <source>
        <dbReference type="EMBL" id="KAK7507009.1"/>
    </source>
</evidence>
<feature type="transmembrane region" description="Helical" evidence="1">
    <location>
        <begin position="60"/>
        <end position="83"/>
    </location>
</feature>
<sequence>MALSVSMVALALTARMEVFFVVCVLAGFQRSNHFVIPFAVTNDIIQSQTSKSGQDGDKRLGTIMSAVCCMASVSYSTLFASAAPLEHVTGAVSTPLWMAAALGCLTTTCFLLVRKI</sequence>
<feature type="transmembrane region" description="Helical" evidence="1">
    <location>
        <begin position="6"/>
        <end position="28"/>
    </location>
</feature>
<gene>
    <name evidence="2" type="ORF">BaRGS_00001860</name>
</gene>
<comment type="caution">
    <text evidence="2">The sequence shown here is derived from an EMBL/GenBank/DDBJ whole genome shotgun (WGS) entry which is preliminary data.</text>
</comment>
<keyword evidence="3" id="KW-1185">Reference proteome</keyword>
<accession>A0ABD0M6G6</accession>
<organism evidence="2 3">
    <name type="scientific">Batillaria attramentaria</name>
    <dbReference type="NCBI Taxonomy" id="370345"/>
    <lineage>
        <taxon>Eukaryota</taxon>
        <taxon>Metazoa</taxon>
        <taxon>Spiralia</taxon>
        <taxon>Lophotrochozoa</taxon>
        <taxon>Mollusca</taxon>
        <taxon>Gastropoda</taxon>
        <taxon>Caenogastropoda</taxon>
        <taxon>Sorbeoconcha</taxon>
        <taxon>Cerithioidea</taxon>
        <taxon>Batillariidae</taxon>
        <taxon>Batillaria</taxon>
    </lineage>
</organism>
<evidence type="ECO:0000313" key="3">
    <source>
        <dbReference type="Proteomes" id="UP001519460"/>
    </source>
</evidence>
<reference evidence="2 3" key="1">
    <citation type="journal article" date="2023" name="Sci. Data">
        <title>Genome assembly of the Korean intertidal mud-creeper Batillaria attramentaria.</title>
        <authorList>
            <person name="Patra A.K."/>
            <person name="Ho P.T."/>
            <person name="Jun S."/>
            <person name="Lee S.J."/>
            <person name="Kim Y."/>
            <person name="Won Y.J."/>
        </authorList>
    </citation>
    <scope>NUCLEOTIDE SEQUENCE [LARGE SCALE GENOMIC DNA]</scope>
    <source>
        <strain evidence="2">Wonlab-2016</strain>
    </source>
</reference>
<keyword evidence="1" id="KW-1133">Transmembrane helix</keyword>
<feature type="transmembrane region" description="Helical" evidence="1">
    <location>
        <begin position="95"/>
        <end position="113"/>
    </location>
</feature>
<dbReference type="AlphaFoldDB" id="A0ABD0M6G6"/>
<keyword evidence="1" id="KW-0472">Membrane</keyword>
<proteinExistence type="predicted"/>
<evidence type="ECO:0000256" key="1">
    <source>
        <dbReference type="SAM" id="Phobius"/>
    </source>
</evidence>
<protein>
    <submittedName>
        <fullName evidence="2">Uncharacterized protein</fullName>
    </submittedName>
</protein>
<name>A0ABD0M6G6_9CAEN</name>